<feature type="domain" description="CCHC-type" evidence="4">
    <location>
        <begin position="48"/>
        <end position="63"/>
    </location>
</feature>
<dbReference type="GO" id="GO:0003676">
    <property type="term" value="F:nucleic acid binding"/>
    <property type="evidence" value="ECO:0007669"/>
    <property type="project" value="InterPro"/>
</dbReference>
<evidence type="ECO:0000259" key="4">
    <source>
        <dbReference type="PROSITE" id="PS50158"/>
    </source>
</evidence>
<dbReference type="SMART" id="SM00343">
    <property type="entry name" value="ZnF_C2HC"/>
    <property type="match status" value="1"/>
</dbReference>
<gene>
    <name evidence="5" type="ORF">CBR_g22178</name>
</gene>
<dbReference type="PROSITE" id="PS50158">
    <property type="entry name" value="ZF_CCHC"/>
    <property type="match status" value="1"/>
</dbReference>
<evidence type="ECO:0000256" key="1">
    <source>
        <dbReference type="PROSITE-ProRule" id="PRU00047"/>
    </source>
</evidence>
<name>A0A388L290_CHABU</name>
<dbReference type="Pfam" id="PF00098">
    <property type="entry name" value="zf-CCHC"/>
    <property type="match status" value="1"/>
</dbReference>
<keyword evidence="1" id="KW-0863">Zinc-finger</keyword>
<accession>A0A388L290</accession>
<dbReference type="Proteomes" id="UP000265515">
    <property type="component" value="Unassembled WGS sequence"/>
</dbReference>
<sequence length="368" mass="41017">MAQYSGYAAFLGAYAQQPSQTPLPPPPPPPALTTPALALPLKPQGGECYTCGEYGHFARDCPNKRYGRAWGGVQQQNSQMQAPAGNGGYGQNTLYGGGRTPGSWPRKEDPDDRISKLFAFVESQHQEKEELRKAELEKKLLEEEKRKLDEAKQREETKRRRTEELIDARAAQAFNRQLQQLEERIKGHVQSTIDARFPTPDPRDVVLRSELQRYMQDSAPKERCGPRTVITPGLKRRLVLDDEVLQPVDQTGCINPPVTRKRTTVTRGKAPAREDEERKKGAVASCSKPSVIDFVLELKESLQAKKVPELKQMCRSKNIKFIVKGLAVKELVALETRLAYEGWLDGADSGGNKREDGSSGVEAAVPKK</sequence>
<organism evidence="5 6">
    <name type="scientific">Chara braunii</name>
    <name type="common">Braun's stonewort</name>
    <dbReference type="NCBI Taxonomy" id="69332"/>
    <lineage>
        <taxon>Eukaryota</taxon>
        <taxon>Viridiplantae</taxon>
        <taxon>Streptophyta</taxon>
        <taxon>Charophyceae</taxon>
        <taxon>Charales</taxon>
        <taxon>Characeae</taxon>
        <taxon>Chara</taxon>
    </lineage>
</organism>
<reference evidence="5 6" key="1">
    <citation type="journal article" date="2018" name="Cell">
        <title>The Chara Genome: Secondary Complexity and Implications for Plant Terrestrialization.</title>
        <authorList>
            <person name="Nishiyama T."/>
            <person name="Sakayama H."/>
            <person name="Vries J.D."/>
            <person name="Buschmann H."/>
            <person name="Saint-Marcoux D."/>
            <person name="Ullrich K.K."/>
            <person name="Haas F.B."/>
            <person name="Vanderstraeten L."/>
            <person name="Becker D."/>
            <person name="Lang D."/>
            <person name="Vosolsobe S."/>
            <person name="Rombauts S."/>
            <person name="Wilhelmsson P.K.I."/>
            <person name="Janitza P."/>
            <person name="Kern R."/>
            <person name="Heyl A."/>
            <person name="Rumpler F."/>
            <person name="Villalobos L.I.A.C."/>
            <person name="Clay J.M."/>
            <person name="Skokan R."/>
            <person name="Toyoda A."/>
            <person name="Suzuki Y."/>
            <person name="Kagoshima H."/>
            <person name="Schijlen E."/>
            <person name="Tajeshwar N."/>
            <person name="Catarino B."/>
            <person name="Hetherington A.J."/>
            <person name="Saltykova A."/>
            <person name="Bonnot C."/>
            <person name="Breuninger H."/>
            <person name="Symeonidi A."/>
            <person name="Radhakrishnan G.V."/>
            <person name="Van Nieuwerburgh F."/>
            <person name="Deforce D."/>
            <person name="Chang C."/>
            <person name="Karol K.G."/>
            <person name="Hedrich R."/>
            <person name="Ulvskov P."/>
            <person name="Glockner G."/>
            <person name="Delwiche C.F."/>
            <person name="Petrasek J."/>
            <person name="Van de Peer Y."/>
            <person name="Friml J."/>
            <person name="Beilby M."/>
            <person name="Dolan L."/>
            <person name="Kohara Y."/>
            <person name="Sugano S."/>
            <person name="Fujiyama A."/>
            <person name="Delaux P.-M."/>
            <person name="Quint M."/>
            <person name="TheiBen G."/>
            <person name="Hagemann M."/>
            <person name="Harholt J."/>
            <person name="Dunand C."/>
            <person name="Zachgo S."/>
            <person name="Langdale J."/>
            <person name="Maumus F."/>
            <person name="Straeten D.V.D."/>
            <person name="Gould S.B."/>
            <person name="Rensing S.A."/>
        </authorList>
    </citation>
    <scope>NUCLEOTIDE SEQUENCE [LARGE SCALE GENOMIC DNA]</scope>
    <source>
        <strain evidence="5 6">S276</strain>
    </source>
</reference>
<dbReference type="Gene3D" id="4.10.60.10">
    <property type="entry name" value="Zinc finger, CCHC-type"/>
    <property type="match status" value="1"/>
</dbReference>
<dbReference type="SUPFAM" id="SSF57756">
    <property type="entry name" value="Retrovirus zinc finger-like domains"/>
    <property type="match status" value="1"/>
</dbReference>
<dbReference type="InterPro" id="IPR036875">
    <property type="entry name" value="Znf_CCHC_sf"/>
</dbReference>
<evidence type="ECO:0000256" key="2">
    <source>
        <dbReference type="SAM" id="Coils"/>
    </source>
</evidence>
<proteinExistence type="predicted"/>
<evidence type="ECO:0000256" key="3">
    <source>
        <dbReference type="SAM" id="MobiDB-lite"/>
    </source>
</evidence>
<feature type="compositionally biased region" description="Basic and acidic residues" evidence="3">
    <location>
        <begin position="271"/>
        <end position="280"/>
    </location>
</feature>
<keyword evidence="2" id="KW-0175">Coiled coil</keyword>
<dbReference type="InterPro" id="IPR001878">
    <property type="entry name" value="Znf_CCHC"/>
</dbReference>
<dbReference type="AlphaFoldDB" id="A0A388L290"/>
<dbReference type="Gramene" id="GBG76430">
    <property type="protein sequence ID" value="GBG76430"/>
    <property type="gene ID" value="CBR_g22178"/>
</dbReference>
<dbReference type="GO" id="GO:0008270">
    <property type="term" value="F:zinc ion binding"/>
    <property type="evidence" value="ECO:0007669"/>
    <property type="project" value="UniProtKB-KW"/>
</dbReference>
<feature type="coiled-coil region" evidence="2">
    <location>
        <begin position="124"/>
        <end position="191"/>
    </location>
</feature>
<feature type="compositionally biased region" description="Gly residues" evidence="3">
    <location>
        <begin position="85"/>
        <end position="100"/>
    </location>
</feature>
<keyword evidence="1" id="KW-0479">Metal-binding</keyword>
<evidence type="ECO:0000313" key="5">
    <source>
        <dbReference type="EMBL" id="GBG76430.1"/>
    </source>
</evidence>
<feature type="region of interest" description="Disordered" evidence="3">
    <location>
        <begin position="255"/>
        <end position="282"/>
    </location>
</feature>
<feature type="region of interest" description="Disordered" evidence="3">
    <location>
        <begin position="343"/>
        <end position="368"/>
    </location>
</feature>
<evidence type="ECO:0000313" key="6">
    <source>
        <dbReference type="Proteomes" id="UP000265515"/>
    </source>
</evidence>
<feature type="region of interest" description="Disordered" evidence="3">
    <location>
        <begin position="74"/>
        <end position="110"/>
    </location>
</feature>
<protein>
    <recommendedName>
        <fullName evidence="4">CCHC-type domain-containing protein</fullName>
    </recommendedName>
</protein>
<comment type="caution">
    <text evidence="5">The sequence shown here is derived from an EMBL/GenBank/DDBJ whole genome shotgun (WGS) entry which is preliminary data.</text>
</comment>
<keyword evidence="1" id="KW-0862">Zinc</keyword>
<dbReference type="EMBL" id="BFEA01000244">
    <property type="protein sequence ID" value="GBG76430.1"/>
    <property type="molecule type" value="Genomic_DNA"/>
</dbReference>
<keyword evidence="6" id="KW-1185">Reference proteome</keyword>